<organism evidence="4 5">
    <name type="scientific">Halopseudomonas xinjiangensis</name>
    <dbReference type="NCBI Taxonomy" id="487184"/>
    <lineage>
        <taxon>Bacteria</taxon>
        <taxon>Pseudomonadati</taxon>
        <taxon>Pseudomonadota</taxon>
        <taxon>Gammaproteobacteria</taxon>
        <taxon>Pseudomonadales</taxon>
        <taxon>Pseudomonadaceae</taxon>
        <taxon>Halopseudomonas</taxon>
    </lineage>
</organism>
<proteinExistence type="predicted"/>
<evidence type="ECO:0000259" key="3">
    <source>
        <dbReference type="PROSITE" id="PS50110"/>
    </source>
</evidence>
<keyword evidence="5" id="KW-1185">Reference proteome</keyword>
<dbReference type="SUPFAM" id="SSF52172">
    <property type="entry name" value="CheY-like"/>
    <property type="match status" value="1"/>
</dbReference>
<dbReference type="OrthoDB" id="582170at2"/>
<dbReference type="PANTHER" id="PTHR44591">
    <property type="entry name" value="STRESS RESPONSE REGULATOR PROTEIN 1"/>
    <property type="match status" value="1"/>
</dbReference>
<feature type="modified residue" description="4-aspartylphosphate" evidence="2">
    <location>
        <position position="53"/>
    </location>
</feature>
<keyword evidence="1 2" id="KW-0597">Phosphoprotein</keyword>
<dbReference type="STRING" id="487184.SAMN05216421_2904"/>
<evidence type="ECO:0000313" key="5">
    <source>
        <dbReference type="Proteomes" id="UP000243207"/>
    </source>
</evidence>
<protein>
    <submittedName>
        <fullName evidence="4">CheY chemotaxis protein or a CheY-like REC (Receiver) domain</fullName>
    </submittedName>
</protein>
<dbReference type="InterPro" id="IPR001789">
    <property type="entry name" value="Sig_transdc_resp-reg_receiver"/>
</dbReference>
<sequence length="118" mass="12785">MSKVLIVEDEALIAMLLEEMLADRGFEVAGQAATVEEGQDMAENLDFDAAILDVSLNGSYVFPIAERLDARGIPFVFTTGYGEAGLPKAWSDRPVFTKPYDIGELTEALTQLIPTSVS</sequence>
<dbReference type="AlphaFoldDB" id="A0A1H1XMI5"/>
<dbReference type="InterPro" id="IPR050595">
    <property type="entry name" value="Bact_response_regulator"/>
</dbReference>
<dbReference type="Proteomes" id="UP000243207">
    <property type="component" value="Chromosome I"/>
</dbReference>
<dbReference type="SMART" id="SM00448">
    <property type="entry name" value="REC"/>
    <property type="match status" value="1"/>
</dbReference>
<evidence type="ECO:0000313" key="4">
    <source>
        <dbReference type="EMBL" id="SDT10271.1"/>
    </source>
</evidence>
<reference evidence="5" key="1">
    <citation type="submission" date="2016-10" db="EMBL/GenBank/DDBJ databases">
        <authorList>
            <person name="Varghese N."/>
            <person name="Submissions S."/>
        </authorList>
    </citation>
    <scope>NUCLEOTIDE SEQUENCE [LARGE SCALE GENOMIC DNA]</scope>
    <source>
        <strain evidence="5">NRRL B-51270</strain>
    </source>
</reference>
<gene>
    <name evidence="4" type="ORF">SAMN05216421_2904</name>
</gene>
<feature type="domain" description="Response regulatory" evidence="3">
    <location>
        <begin position="3"/>
        <end position="113"/>
    </location>
</feature>
<dbReference type="Gene3D" id="3.40.50.2300">
    <property type="match status" value="1"/>
</dbReference>
<dbReference type="InterPro" id="IPR011006">
    <property type="entry name" value="CheY-like_superfamily"/>
</dbReference>
<dbReference type="GO" id="GO:0000160">
    <property type="term" value="P:phosphorelay signal transduction system"/>
    <property type="evidence" value="ECO:0007669"/>
    <property type="project" value="InterPro"/>
</dbReference>
<name>A0A1H1XMI5_9GAMM</name>
<dbReference type="EMBL" id="LT629736">
    <property type="protein sequence ID" value="SDT10271.1"/>
    <property type="molecule type" value="Genomic_DNA"/>
</dbReference>
<dbReference type="PROSITE" id="PS50110">
    <property type="entry name" value="RESPONSE_REGULATORY"/>
    <property type="match status" value="1"/>
</dbReference>
<evidence type="ECO:0000256" key="1">
    <source>
        <dbReference type="ARBA" id="ARBA00022553"/>
    </source>
</evidence>
<dbReference type="PANTHER" id="PTHR44591:SF24">
    <property type="entry name" value="PROTEIN-GLUTAMATE METHYLESTERASE_PROTEIN-GLUTAMINE GLUTAMINASE 1"/>
    <property type="match status" value="1"/>
</dbReference>
<dbReference type="RefSeq" id="WP_093396154.1">
    <property type="nucleotide sequence ID" value="NZ_LT629736.1"/>
</dbReference>
<dbReference type="Pfam" id="PF00072">
    <property type="entry name" value="Response_reg"/>
    <property type="match status" value="1"/>
</dbReference>
<evidence type="ECO:0000256" key="2">
    <source>
        <dbReference type="PROSITE-ProRule" id="PRU00169"/>
    </source>
</evidence>
<accession>A0A1H1XMI5</accession>